<proteinExistence type="predicted"/>
<dbReference type="AlphaFoldDB" id="A0A5K3FN23"/>
<dbReference type="WBParaSite" id="MCU_009624-RA">
    <property type="protein sequence ID" value="MCU_009624-RA"/>
    <property type="gene ID" value="MCU_009624"/>
</dbReference>
<accession>A0A5K3FN23</accession>
<protein>
    <submittedName>
        <fullName evidence="2">Uncharacterized protein</fullName>
    </submittedName>
</protein>
<feature type="region of interest" description="Disordered" evidence="1">
    <location>
        <begin position="48"/>
        <end position="70"/>
    </location>
</feature>
<sequence>MDGVSSLALSSDAVFNRITKALDDLTSLVGCLIAENVACSSQTLGRSPISRGNTTLGRSKPLLSPLRPSRSAANTPLSAITPVISNDNKHKVIMLLEGIREDINKLYSQVGQGSWSDSSSPSSQTRPPTCASEVKKTRHIPRLRQLFVSSLSCQIIFSCLCGCLLVGRCGNEWSEVAVSRTGGNQCEAIETKTRWVDVAGSKTLYSFVSW</sequence>
<evidence type="ECO:0000313" key="2">
    <source>
        <dbReference type="WBParaSite" id="MCU_009624-RA"/>
    </source>
</evidence>
<reference evidence="2" key="1">
    <citation type="submission" date="2019-11" db="UniProtKB">
        <authorList>
            <consortium name="WormBaseParasite"/>
        </authorList>
    </citation>
    <scope>IDENTIFICATION</scope>
</reference>
<organism evidence="2">
    <name type="scientific">Mesocestoides corti</name>
    <name type="common">Flatworm</name>
    <dbReference type="NCBI Taxonomy" id="53468"/>
    <lineage>
        <taxon>Eukaryota</taxon>
        <taxon>Metazoa</taxon>
        <taxon>Spiralia</taxon>
        <taxon>Lophotrochozoa</taxon>
        <taxon>Platyhelminthes</taxon>
        <taxon>Cestoda</taxon>
        <taxon>Eucestoda</taxon>
        <taxon>Cyclophyllidea</taxon>
        <taxon>Mesocestoididae</taxon>
        <taxon>Mesocestoides</taxon>
    </lineage>
</organism>
<evidence type="ECO:0000256" key="1">
    <source>
        <dbReference type="SAM" id="MobiDB-lite"/>
    </source>
</evidence>
<feature type="compositionally biased region" description="Polar residues" evidence="1">
    <location>
        <begin position="48"/>
        <end position="57"/>
    </location>
</feature>
<name>A0A5K3FN23_MESCO</name>